<evidence type="ECO:0000259" key="1">
    <source>
        <dbReference type="Pfam" id="PF12867"/>
    </source>
</evidence>
<name>A0A238UQV0_9ACTN</name>
<feature type="domain" description="DinB-like" evidence="1">
    <location>
        <begin position="13"/>
        <end position="159"/>
    </location>
</feature>
<dbReference type="RefSeq" id="WP_089290899.1">
    <property type="nucleotide sequence ID" value="NZ_BOMU01000016.1"/>
</dbReference>
<dbReference type="InterPro" id="IPR034660">
    <property type="entry name" value="DinB/YfiT-like"/>
</dbReference>
<reference evidence="2 3" key="1">
    <citation type="submission" date="2017-06" db="EMBL/GenBank/DDBJ databases">
        <authorList>
            <person name="Kim H.J."/>
            <person name="Triplett B.A."/>
        </authorList>
    </citation>
    <scope>NUCLEOTIDE SEQUENCE [LARGE SCALE GENOMIC DNA]</scope>
    <source>
        <strain evidence="2 3">DSM 43151</strain>
    </source>
</reference>
<dbReference type="EMBL" id="FZNR01000001">
    <property type="protein sequence ID" value="SNR24475.1"/>
    <property type="molecule type" value="Genomic_DNA"/>
</dbReference>
<dbReference type="SUPFAM" id="SSF109854">
    <property type="entry name" value="DinB/YfiT-like putative metalloenzymes"/>
    <property type="match status" value="1"/>
</dbReference>
<protein>
    <submittedName>
        <fullName evidence="2">Uncharacterized damage-inducible protein DinB (Forms a four-helix bundle)</fullName>
    </submittedName>
</protein>
<dbReference type="Gene3D" id="1.20.120.450">
    <property type="entry name" value="dinb family like domain"/>
    <property type="match status" value="1"/>
</dbReference>
<dbReference type="NCBIfam" id="NF047843">
    <property type="entry name" value="MST_Rv0443"/>
    <property type="match status" value="1"/>
</dbReference>
<dbReference type="AlphaFoldDB" id="A0A238UQV0"/>
<proteinExistence type="predicted"/>
<evidence type="ECO:0000313" key="2">
    <source>
        <dbReference type="EMBL" id="SNR24475.1"/>
    </source>
</evidence>
<gene>
    <name evidence="2" type="ORF">SAMN06264365_10150</name>
</gene>
<dbReference type="Pfam" id="PF12867">
    <property type="entry name" value="DinB_2"/>
    <property type="match status" value="1"/>
</dbReference>
<accession>A0A238UQV0</accession>
<evidence type="ECO:0000313" key="3">
    <source>
        <dbReference type="Proteomes" id="UP000198415"/>
    </source>
</evidence>
<keyword evidence="3" id="KW-1185">Reference proteome</keyword>
<dbReference type="Proteomes" id="UP000198415">
    <property type="component" value="Unassembled WGS sequence"/>
</dbReference>
<dbReference type="InterPro" id="IPR024775">
    <property type="entry name" value="DinB-like"/>
</dbReference>
<organism evidence="2 3">
    <name type="scientific">Actinoplanes regularis</name>
    <dbReference type="NCBI Taxonomy" id="52697"/>
    <lineage>
        <taxon>Bacteria</taxon>
        <taxon>Bacillati</taxon>
        <taxon>Actinomycetota</taxon>
        <taxon>Actinomycetes</taxon>
        <taxon>Micromonosporales</taxon>
        <taxon>Micromonosporaceae</taxon>
        <taxon>Actinoplanes</taxon>
    </lineage>
</organism>
<sequence length="168" mass="18310">MDAKGVLEDAYGRLPDLVDTAIRGLTPEQLRWTPQPGANSIGWLVWHLTRVQDSHLAELLDAEQVYITGEWAGRFGRKPDPSDTGYGHSAADVATVVPASAQALSEYYQAVHGKTLAFLAGLTDADLDRIVDRAWDPPVTLGTRLVSMYDDDAQHAGQAAYLRGVLPR</sequence>
<dbReference type="OrthoDB" id="2363925at2"/>